<keyword evidence="7" id="KW-1185">Reference proteome</keyword>
<keyword evidence="2" id="KW-0804">Transcription</keyword>
<sequence>MSKNRAVKRKAYESQGNYRVFSLYENASIDMNPCKSPANKTIHFVGDACDNCDGMVNNLTLDAELLSENSDKTRKAISNRKKGIVKVPRPPNAFIIYRREKKAKHNDVFSKRTEAEISKVVGKMWQNEPEDTKDMYYRLAEHAKKKHLEKYSGYRYKPERGKKKDSRKEDESIETIIESNHEEPPPNSDLTPNPDLTNDNAEPIPESITHHDIHLASYSYYLY</sequence>
<dbReference type="SMART" id="SM00398">
    <property type="entry name" value="HMG"/>
    <property type="match status" value="1"/>
</dbReference>
<dbReference type="InterPro" id="IPR050140">
    <property type="entry name" value="SRY-related_HMG-box_TF-like"/>
</dbReference>
<evidence type="ECO:0000313" key="7">
    <source>
        <dbReference type="Proteomes" id="UP000022910"/>
    </source>
</evidence>
<evidence type="ECO:0000256" key="2">
    <source>
        <dbReference type="ARBA" id="ARBA00023163"/>
    </source>
</evidence>
<dbReference type="PANTHER" id="PTHR10270:SF161">
    <property type="entry name" value="SEX-DETERMINING REGION Y PROTEIN"/>
    <property type="match status" value="1"/>
</dbReference>
<evidence type="ECO:0000256" key="4">
    <source>
        <dbReference type="SAM" id="MobiDB-lite"/>
    </source>
</evidence>
<dbReference type="GO" id="GO:0030154">
    <property type="term" value="P:cell differentiation"/>
    <property type="evidence" value="ECO:0007669"/>
    <property type="project" value="TreeGrafter"/>
</dbReference>
<dbReference type="GO" id="GO:0000978">
    <property type="term" value="F:RNA polymerase II cis-regulatory region sequence-specific DNA binding"/>
    <property type="evidence" value="ECO:0007669"/>
    <property type="project" value="TreeGrafter"/>
</dbReference>
<dbReference type="OrthoDB" id="6247875at2759"/>
<dbReference type="SUPFAM" id="SSF47095">
    <property type="entry name" value="HMG-box"/>
    <property type="match status" value="1"/>
</dbReference>
<dbReference type="HOGENOM" id="CLU_1240720_0_0_1"/>
<feature type="region of interest" description="Disordered" evidence="4">
    <location>
        <begin position="150"/>
        <end position="205"/>
    </location>
</feature>
<dbReference type="SMR" id="A0A015JW39"/>
<comment type="caution">
    <text evidence="6">The sequence shown here is derived from an EMBL/GenBank/DDBJ whole genome shotgun (WGS) entry which is preliminary data.</text>
</comment>
<evidence type="ECO:0000313" key="6">
    <source>
        <dbReference type="EMBL" id="EXX71550.1"/>
    </source>
</evidence>
<dbReference type="Gene3D" id="1.10.30.10">
    <property type="entry name" value="High mobility group box domain"/>
    <property type="match status" value="1"/>
</dbReference>
<evidence type="ECO:0000259" key="5">
    <source>
        <dbReference type="PROSITE" id="PS50118"/>
    </source>
</evidence>
<organism evidence="6 7">
    <name type="scientific">Rhizophagus irregularis (strain DAOM 197198w)</name>
    <name type="common">Glomus intraradices</name>
    <dbReference type="NCBI Taxonomy" id="1432141"/>
    <lineage>
        <taxon>Eukaryota</taxon>
        <taxon>Fungi</taxon>
        <taxon>Fungi incertae sedis</taxon>
        <taxon>Mucoromycota</taxon>
        <taxon>Glomeromycotina</taxon>
        <taxon>Glomeromycetes</taxon>
        <taxon>Glomerales</taxon>
        <taxon>Glomeraceae</taxon>
        <taxon>Rhizophagus</taxon>
    </lineage>
</organism>
<evidence type="ECO:0000256" key="1">
    <source>
        <dbReference type="ARBA" id="ARBA00023125"/>
    </source>
</evidence>
<dbReference type="CDD" id="cd01389">
    <property type="entry name" value="HMG-box_ROX1-like"/>
    <property type="match status" value="1"/>
</dbReference>
<feature type="DNA-binding region" description="HMG box" evidence="3">
    <location>
        <begin position="87"/>
        <end position="155"/>
    </location>
</feature>
<keyword evidence="1 3" id="KW-0238">DNA-binding</keyword>
<dbReference type="GO" id="GO:0005634">
    <property type="term" value="C:nucleus"/>
    <property type="evidence" value="ECO:0007669"/>
    <property type="project" value="UniProtKB-UniRule"/>
</dbReference>
<dbReference type="Proteomes" id="UP000022910">
    <property type="component" value="Unassembled WGS sequence"/>
</dbReference>
<accession>A0A015JW39</accession>
<protein>
    <submittedName>
        <fullName evidence="6">Rox1p</fullName>
    </submittedName>
</protein>
<proteinExistence type="predicted"/>
<feature type="compositionally biased region" description="Basic and acidic residues" evidence="4">
    <location>
        <begin position="150"/>
        <end position="159"/>
    </location>
</feature>
<dbReference type="Pfam" id="PF00505">
    <property type="entry name" value="HMG_box"/>
    <property type="match status" value="1"/>
</dbReference>
<reference evidence="6 7" key="1">
    <citation type="submission" date="2014-02" db="EMBL/GenBank/DDBJ databases">
        <title>Single nucleus genome sequencing reveals high similarity among nuclei of an endomycorrhizal fungus.</title>
        <authorList>
            <person name="Lin K."/>
            <person name="Geurts R."/>
            <person name="Zhang Z."/>
            <person name="Limpens E."/>
            <person name="Saunders D.G."/>
            <person name="Mu D."/>
            <person name="Pang E."/>
            <person name="Cao H."/>
            <person name="Cha H."/>
            <person name="Lin T."/>
            <person name="Zhou Q."/>
            <person name="Shang Y."/>
            <person name="Li Y."/>
            <person name="Ivanov S."/>
            <person name="Sharma T."/>
            <person name="Velzen R.V."/>
            <person name="Ruijter N.D."/>
            <person name="Aanen D.K."/>
            <person name="Win J."/>
            <person name="Kamoun S."/>
            <person name="Bisseling T."/>
            <person name="Huang S."/>
        </authorList>
    </citation>
    <scope>NUCLEOTIDE SEQUENCE [LARGE SCALE GENOMIC DNA]</scope>
    <source>
        <strain evidence="7">DAOM197198w</strain>
    </source>
</reference>
<dbReference type="InterPro" id="IPR036910">
    <property type="entry name" value="HMG_box_dom_sf"/>
</dbReference>
<dbReference type="InterPro" id="IPR009071">
    <property type="entry name" value="HMG_box_dom"/>
</dbReference>
<gene>
    <name evidence="6" type="ORF">RirG_077510</name>
</gene>
<keyword evidence="3" id="KW-0539">Nucleus</keyword>
<dbReference type="AlphaFoldDB" id="A0A015JW39"/>
<evidence type="ECO:0000256" key="3">
    <source>
        <dbReference type="PROSITE-ProRule" id="PRU00267"/>
    </source>
</evidence>
<name>A0A015JW39_RHIIW</name>
<dbReference type="EMBL" id="JEMT01016103">
    <property type="protein sequence ID" value="EXX71550.1"/>
    <property type="molecule type" value="Genomic_DNA"/>
</dbReference>
<feature type="domain" description="HMG box" evidence="5">
    <location>
        <begin position="87"/>
        <end position="155"/>
    </location>
</feature>
<feature type="compositionally biased region" description="Polar residues" evidence="4">
    <location>
        <begin position="188"/>
        <end position="200"/>
    </location>
</feature>
<dbReference type="PROSITE" id="PS50118">
    <property type="entry name" value="HMG_BOX_2"/>
    <property type="match status" value="1"/>
</dbReference>
<dbReference type="PANTHER" id="PTHR10270">
    <property type="entry name" value="SOX TRANSCRIPTION FACTOR"/>
    <property type="match status" value="1"/>
</dbReference>
<dbReference type="GO" id="GO:0001228">
    <property type="term" value="F:DNA-binding transcription activator activity, RNA polymerase II-specific"/>
    <property type="evidence" value="ECO:0007669"/>
    <property type="project" value="TreeGrafter"/>
</dbReference>